<evidence type="ECO:0000313" key="3">
    <source>
        <dbReference type="Proteomes" id="UP000001056"/>
    </source>
</evidence>
<keyword evidence="3" id="KW-1185">Reference proteome</keyword>
<dbReference type="VEuPathDB" id="FungiDB:CHGG_08404"/>
<feature type="compositionally biased region" description="Polar residues" evidence="1">
    <location>
        <begin position="97"/>
        <end position="109"/>
    </location>
</feature>
<evidence type="ECO:0000313" key="2">
    <source>
        <dbReference type="EMBL" id="EAQ84390.1"/>
    </source>
</evidence>
<dbReference type="RefSeq" id="XP_001226331.1">
    <property type="nucleotide sequence ID" value="XM_001226330.1"/>
</dbReference>
<sequence length="357" mass="39394">MPTQPEILPSTTRPSPFHPHTRILIVHGPYDHDLKMLARRQSWATTMSIPTNNMHPDPTIRVAMAAGLRSTLVLFRSPHTLSAHDSTQAGVSEGQALKSSHSTCRNTKMGNIFSKHKNRSNQNGYGPAPTHAPSVDNRPYAQHPSYSQKIDPRDQRWPQHQHEQQYQRPQPYQQPQQYTQPLSAQIQPPPPSTVANPTGRRRPGQQAASQPPKRIASHKIKAEYLLQVTCLHCEKGCGGCPITPNLNGNVLQGRRKAYRNPANVGGAQPWTLAVDFCSNDSRFSSKSKDAETAITRVCKGIDRTYEDSGMGSTYGGRGANPGMFGRRGDKIPSTGPFQVDALLDALEEVGIKYESTV</sequence>
<gene>
    <name evidence="2" type="ORF">CHGG_08404</name>
</gene>
<feature type="region of interest" description="Disordered" evidence="1">
    <location>
        <begin position="85"/>
        <end position="216"/>
    </location>
</feature>
<accession>Q2GUF0</accession>
<feature type="compositionally biased region" description="Basic and acidic residues" evidence="1">
    <location>
        <begin position="150"/>
        <end position="165"/>
    </location>
</feature>
<dbReference type="EMBL" id="CH408034">
    <property type="protein sequence ID" value="EAQ84390.1"/>
    <property type="molecule type" value="Genomic_DNA"/>
</dbReference>
<dbReference type="OrthoDB" id="10327699at2759"/>
<dbReference type="OMA" id="DRTYEDS"/>
<dbReference type="InParanoid" id="Q2GUF0"/>
<reference evidence="3" key="1">
    <citation type="journal article" date="2015" name="Genome Announc.">
        <title>Draft genome sequence of the cellulolytic fungus Chaetomium globosum.</title>
        <authorList>
            <person name="Cuomo C.A."/>
            <person name="Untereiner W.A."/>
            <person name="Ma L.-J."/>
            <person name="Grabherr M."/>
            <person name="Birren B.W."/>
        </authorList>
    </citation>
    <scope>NUCLEOTIDE SEQUENCE [LARGE SCALE GENOMIC DNA]</scope>
    <source>
        <strain evidence="3">ATCC 6205 / CBS 148.51 / DSM 1962 / NBRC 6347 / NRRL 1970</strain>
    </source>
</reference>
<protein>
    <submittedName>
        <fullName evidence="2">Uncharacterized protein</fullName>
    </submittedName>
</protein>
<dbReference type="Proteomes" id="UP000001056">
    <property type="component" value="Unassembled WGS sequence"/>
</dbReference>
<evidence type="ECO:0000256" key="1">
    <source>
        <dbReference type="SAM" id="MobiDB-lite"/>
    </source>
</evidence>
<feature type="compositionally biased region" description="Low complexity" evidence="1">
    <location>
        <begin position="166"/>
        <end position="181"/>
    </location>
</feature>
<organism evidence="2 3">
    <name type="scientific">Chaetomium globosum (strain ATCC 6205 / CBS 148.51 / DSM 1962 / NBRC 6347 / NRRL 1970)</name>
    <name type="common">Soil fungus</name>
    <dbReference type="NCBI Taxonomy" id="306901"/>
    <lineage>
        <taxon>Eukaryota</taxon>
        <taxon>Fungi</taxon>
        <taxon>Dikarya</taxon>
        <taxon>Ascomycota</taxon>
        <taxon>Pezizomycotina</taxon>
        <taxon>Sordariomycetes</taxon>
        <taxon>Sordariomycetidae</taxon>
        <taxon>Sordariales</taxon>
        <taxon>Chaetomiaceae</taxon>
        <taxon>Chaetomium</taxon>
    </lineage>
</organism>
<proteinExistence type="predicted"/>
<dbReference type="eggNOG" id="ENOG502RKJR">
    <property type="taxonomic scope" value="Eukaryota"/>
</dbReference>
<name>Q2GUF0_CHAGB</name>
<dbReference type="AlphaFoldDB" id="Q2GUF0"/>
<dbReference type="GeneID" id="4395005"/>
<dbReference type="HOGENOM" id="CLU_776125_0_0_1"/>